<dbReference type="Pfam" id="PF02770">
    <property type="entry name" value="Acyl-CoA_dh_M"/>
    <property type="match status" value="1"/>
</dbReference>
<name>A0A511MGY6_9NOCA</name>
<dbReference type="Gene3D" id="2.40.110.10">
    <property type="entry name" value="Butyryl-CoA Dehydrogenase, subunit A, domain 2"/>
    <property type="match status" value="1"/>
</dbReference>
<dbReference type="InterPro" id="IPR046373">
    <property type="entry name" value="Acyl-CoA_Oxase/DH_mid-dom_sf"/>
</dbReference>
<dbReference type="InterPro" id="IPR009100">
    <property type="entry name" value="AcylCoA_DH/oxidase_NM_dom_sf"/>
</dbReference>
<gene>
    <name evidence="2" type="ORF">NN4_36950</name>
</gene>
<dbReference type="SUPFAM" id="SSF56645">
    <property type="entry name" value="Acyl-CoA dehydrogenase NM domain-like"/>
    <property type="match status" value="1"/>
</dbReference>
<sequence>MSPTEVLRSAAAADSTAPAATGTMASALRRLADSGRLELPAPGSGHTIDRWRTLADFTFGNVVVGRMVEAHADAAAILAELGGGAVERGQIWGVWAAEPPKPVLQARFGPGGWTLDGRKPWCSGATICTHALVTARAGEERRLFAVDLGQPSVRPVPGTWHAVGMRESDSGAVDFHAAAAEPIGGPGAYLARPGFWHGAMGVAACWYGGASAVARTLHDRATDEHALAHLGAVMSGLQAAALCLTEAAHQTDADPTDRSETARLRARTVRAVVEDAATATLDRVGRALGAAPLCADADHAQRVADLTVYLRQSHAEQDLAQLGRDYAEREYSWLPNR</sequence>
<feature type="domain" description="Acyl-CoA oxidase/dehydrogenase middle" evidence="1">
    <location>
        <begin position="110"/>
        <end position="176"/>
    </location>
</feature>
<organism evidence="2 3">
    <name type="scientific">Nocardia ninae NBRC 108245</name>
    <dbReference type="NCBI Taxonomy" id="1210091"/>
    <lineage>
        <taxon>Bacteria</taxon>
        <taxon>Bacillati</taxon>
        <taxon>Actinomycetota</taxon>
        <taxon>Actinomycetes</taxon>
        <taxon>Mycobacteriales</taxon>
        <taxon>Nocardiaceae</taxon>
        <taxon>Nocardia</taxon>
    </lineage>
</organism>
<dbReference type="AlphaFoldDB" id="A0A511MGY6"/>
<dbReference type="GO" id="GO:0016627">
    <property type="term" value="F:oxidoreductase activity, acting on the CH-CH group of donors"/>
    <property type="evidence" value="ECO:0007669"/>
    <property type="project" value="InterPro"/>
</dbReference>
<evidence type="ECO:0000313" key="3">
    <source>
        <dbReference type="Proteomes" id="UP000321424"/>
    </source>
</evidence>
<accession>A0A511MGY6</accession>
<dbReference type="InterPro" id="IPR006091">
    <property type="entry name" value="Acyl-CoA_Oxase/DH_mid-dom"/>
</dbReference>
<reference evidence="2 3" key="1">
    <citation type="submission" date="2019-07" db="EMBL/GenBank/DDBJ databases">
        <title>Whole genome shotgun sequence of Nocardia ninae NBRC 108245.</title>
        <authorList>
            <person name="Hosoyama A."/>
            <person name="Uohara A."/>
            <person name="Ohji S."/>
            <person name="Ichikawa N."/>
        </authorList>
    </citation>
    <scope>NUCLEOTIDE SEQUENCE [LARGE SCALE GENOMIC DNA]</scope>
    <source>
        <strain evidence="2 3">NBRC 108245</strain>
    </source>
</reference>
<protein>
    <submittedName>
        <fullName evidence="2">Acyl-CoA dehydrogenase</fullName>
    </submittedName>
</protein>
<keyword evidence="3" id="KW-1185">Reference proteome</keyword>
<dbReference type="EMBL" id="BJXA01000022">
    <property type="protein sequence ID" value="GEM39176.1"/>
    <property type="molecule type" value="Genomic_DNA"/>
</dbReference>
<comment type="caution">
    <text evidence="2">The sequence shown here is derived from an EMBL/GenBank/DDBJ whole genome shotgun (WGS) entry which is preliminary data.</text>
</comment>
<evidence type="ECO:0000259" key="1">
    <source>
        <dbReference type="Pfam" id="PF02770"/>
    </source>
</evidence>
<dbReference type="Proteomes" id="UP000321424">
    <property type="component" value="Unassembled WGS sequence"/>
</dbReference>
<evidence type="ECO:0000313" key="2">
    <source>
        <dbReference type="EMBL" id="GEM39176.1"/>
    </source>
</evidence>
<proteinExistence type="predicted"/>